<dbReference type="InterPro" id="IPR010247">
    <property type="entry name" value="HutG_amidohyd"/>
</dbReference>
<dbReference type="Proteomes" id="UP000321039">
    <property type="component" value="Unassembled WGS sequence"/>
</dbReference>
<reference evidence="1 2" key="1">
    <citation type="submission" date="2019-08" db="EMBL/GenBank/DDBJ databases">
        <title>Parahaliea maris sp. nov., isolated from the surface seawater.</title>
        <authorList>
            <person name="Liu Y."/>
        </authorList>
    </citation>
    <scope>NUCLEOTIDE SEQUENCE [LARGE SCALE GENOMIC DNA]</scope>
    <source>
        <strain evidence="1 2">HSLHS9</strain>
    </source>
</reference>
<proteinExistence type="predicted"/>
<sequence length="269" mass="29942">MSETAETWLEVSRGEAPMVLSLPHTGVEIPEDVAARLVSLPLARYDTDWWVQRLYGFAKALDITIVRTAISRCVIDVNRAPDGVSLYPGQATTGLCPVTAFDGTPLYTPGAEPDEEEIARRRSLYYDPYHATLKQELSRLQTQHPRVLLYDAHSIRSQVPRLFEGVLPDFNIGTNSGRSCAPEIVELLRRHIDREPYTCVQDGRFKGGWITRSFGVPETGVHAVQMELAQCCYMREAQGAETPDYDPAFAETVSGRLQAAFKGLLAWAA</sequence>
<dbReference type="RefSeq" id="WP_148069020.1">
    <property type="nucleotide sequence ID" value="NZ_VRZA01000004.1"/>
</dbReference>
<comment type="caution">
    <text evidence="1">The sequence shown here is derived from an EMBL/GenBank/DDBJ whole genome shotgun (WGS) entry which is preliminary data.</text>
</comment>
<dbReference type="EMBL" id="VRZA01000004">
    <property type="protein sequence ID" value="TXS93019.1"/>
    <property type="molecule type" value="Genomic_DNA"/>
</dbReference>
<dbReference type="Gene3D" id="3.40.630.40">
    <property type="entry name" value="Zn-dependent exopeptidases"/>
    <property type="match status" value="1"/>
</dbReference>
<dbReference type="GO" id="GO:0050129">
    <property type="term" value="F:N-formylglutamate deformylase activity"/>
    <property type="evidence" value="ECO:0007669"/>
    <property type="project" value="UniProtKB-EC"/>
</dbReference>
<accession>A0A5C8ZYY2</accession>
<organism evidence="1 2">
    <name type="scientific">Parahaliea maris</name>
    <dbReference type="NCBI Taxonomy" id="2716870"/>
    <lineage>
        <taxon>Bacteria</taxon>
        <taxon>Pseudomonadati</taxon>
        <taxon>Pseudomonadota</taxon>
        <taxon>Gammaproteobacteria</taxon>
        <taxon>Cellvibrionales</taxon>
        <taxon>Halieaceae</taxon>
        <taxon>Parahaliea</taxon>
    </lineage>
</organism>
<gene>
    <name evidence="1" type="primary">hutG</name>
    <name evidence="1" type="ORF">FV139_13800</name>
</gene>
<dbReference type="NCBIfam" id="TIGR02017">
    <property type="entry name" value="hutG_amidohyd"/>
    <property type="match status" value="1"/>
</dbReference>
<dbReference type="InterPro" id="IPR007709">
    <property type="entry name" value="N-FG_amidohydro"/>
</dbReference>
<dbReference type="AlphaFoldDB" id="A0A5C8ZYY2"/>
<protein>
    <submittedName>
        <fullName evidence="1">N-formylglutamate deformylase</fullName>
        <ecNumber evidence="1">3.5.1.68</ecNumber>
    </submittedName>
</protein>
<dbReference type="EC" id="3.5.1.68" evidence="1"/>
<keyword evidence="1" id="KW-0378">Hydrolase</keyword>
<dbReference type="Pfam" id="PF05013">
    <property type="entry name" value="FGase"/>
    <property type="match status" value="1"/>
</dbReference>
<keyword evidence="2" id="KW-1185">Reference proteome</keyword>
<evidence type="ECO:0000313" key="2">
    <source>
        <dbReference type="Proteomes" id="UP000321039"/>
    </source>
</evidence>
<name>A0A5C8ZYY2_9GAMM</name>
<dbReference type="SUPFAM" id="SSF53187">
    <property type="entry name" value="Zn-dependent exopeptidases"/>
    <property type="match status" value="1"/>
</dbReference>
<evidence type="ECO:0000313" key="1">
    <source>
        <dbReference type="EMBL" id="TXS93019.1"/>
    </source>
</evidence>